<name>A0A2H3ED87_ARMGA</name>
<sequence>METIWSAITACTILGSVYSAEELYAWLGQFVALKKLSMPKEGPNTLITPIGPHSLPLQFSFVLETFVYHAEGGPGCLSDDIHFPTTILSTIGKLEAVELAVDEENWTGAVAIFQHCNKTVADLDLKFHRWSPTKVHPSFNLTGCPKVKTLSLMFIDNAAESMIDSIKNMVRFVGGIGRPYTFPSVGQLHYSPTRIRLRKFHTNTGDAWSAADADKYDTVILPSFYRNNAHGGYPTKKNRMSDTLVTFPPMTTNLETTETTVPDIVPSSAPRPSADVFLRTRADDAIMYANTGHAAAFTFSSGSAAKAVWMGGHTCHRIWKTTTAGLKQKIDSEPAAS</sequence>
<dbReference type="OrthoDB" id="10503827at2759"/>
<keyword evidence="2" id="KW-1185">Reference proteome</keyword>
<evidence type="ECO:0000313" key="1">
    <source>
        <dbReference type="EMBL" id="PBL01583.1"/>
    </source>
</evidence>
<organism evidence="1 2">
    <name type="scientific">Armillaria gallica</name>
    <name type="common">Bulbous honey fungus</name>
    <name type="synonym">Armillaria bulbosa</name>
    <dbReference type="NCBI Taxonomy" id="47427"/>
    <lineage>
        <taxon>Eukaryota</taxon>
        <taxon>Fungi</taxon>
        <taxon>Dikarya</taxon>
        <taxon>Basidiomycota</taxon>
        <taxon>Agaricomycotina</taxon>
        <taxon>Agaricomycetes</taxon>
        <taxon>Agaricomycetidae</taxon>
        <taxon>Agaricales</taxon>
        <taxon>Marasmiineae</taxon>
        <taxon>Physalacriaceae</taxon>
        <taxon>Armillaria</taxon>
    </lineage>
</organism>
<accession>A0A2H3ED87</accession>
<dbReference type="EMBL" id="KZ293645">
    <property type="protein sequence ID" value="PBL01583.1"/>
    <property type="molecule type" value="Genomic_DNA"/>
</dbReference>
<gene>
    <name evidence="1" type="ORF">ARMGADRAFT_1071126</name>
</gene>
<evidence type="ECO:0000313" key="2">
    <source>
        <dbReference type="Proteomes" id="UP000217790"/>
    </source>
</evidence>
<proteinExistence type="predicted"/>
<dbReference type="InParanoid" id="A0A2H3ED87"/>
<reference evidence="2" key="1">
    <citation type="journal article" date="2017" name="Nat. Ecol. Evol.">
        <title>Genome expansion and lineage-specific genetic innovations in the forest pathogenic fungi Armillaria.</title>
        <authorList>
            <person name="Sipos G."/>
            <person name="Prasanna A.N."/>
            <person name="Walter M.C."/>
            <person name="O'Connor E."/>
            <person name="Balint B."/>
            <person name="Krizsan K."/>
            <person name="Kiss B."/>
            <person name="Hess J."/>
            <person name="Varga T."/>
            <person name="Slot J."/>
            <person name="Riley R."/>
            <person name="Boka B."/>
            <person name="Rigling D."/>
            <person name="Barry K."/>
            <person name="Lee J."/>
            <person name="Mihaltcheva S."/>
            <person name="LaButti K."/>
            <person name="Lipzen A."/>
            <person name="Waldron R."/>
            <person name="Moloney N.M."/>
            <person name="Sperisen C."/>
            <person name="Kredics L."/>
            <person name="Vagvoelgyi C."/>
            <person name="Patrignani A."/>
            <person name="Fitzpatrick D."/>
            <person name="Nagy I."/>
            <person name="Doyle S."/>
            <person name="Anderson J.B."/>
            <person name="Grigoriev I.V."/>
            <person name="Gueldener U."/>
            <person name="Muensterkoetter M."/>
            <person name="Nagy L.G."/>
        </authorList>
    </citation>
    <scope>NUCLEOTIDE SEQUENCE [LARGE SCALE GENOMIC DNA]</scope>
    <source>
        <strain evidence="2">Ar21-2</strain>
    </source>
</reference>
<protein>
    <submittedName>
        <fullName evidence="1">Uncharacterized protein</fullName>
    </submittedName>
</protein>
<dbReference type="Proteomes" id="UP000217790">
    <property type="component" value="Unassembled WGS sequence"/>
</dbReference>
<dbReference type="AlphaFoldDB" id="A0A2H3ED87"/>